<keyword evidence="3" id="KW-0812">Transmembrane</keyword>
<evidence type="ECO:0000313" key="6">
    <source>
        <dbReference type="Proteomes" id="UP000481517"/>
    </source>
</evidence>
<dbReference type="GO" id="GO:0043709">
    <property type="term" value="P:cell adhesion involved in single-species biofilm formation"/>
    <property type="evidence" value="ECO:0007669"/>
    <property type="project" value="TreeGrafter"/>
</dbReference>
<dbReference type="InterPro" id="IPR043128">
    <property type="entry name" value="Rev_trsase/Diguanyl_cyclase"/>
</dbReference>
<dbReference type="Proteomes" id="UP000481517">
    <property type="component" value="Unassembled WGS sequence"/>
</dbReference>
<dbReference type="InterPro" id="IPR050469">
    <property type="entry name" value="Diguanylate_Cyclase"/>
</dbReference>
<keyword evidence="3" id="KW-1133">Transmembrane helix</keyword>
<gene>
    <name evidence="5" type="primary">vdcA_1</name>
    <name evidence="5" type="ORF">PSI9734_01736</name>
</gene>
<proteinExistence type="predicted"/>
<keyword evidence="5" id="KW-0808">Transferase</keyword>
<dbReference type="PANTHER" id="PTHR45138:SF9">
    <property type="entry name" value="DIGUANYLATE CYCLASE DGCM-RELATED"/>
    <property type="match status" value="1"/>
</dbReference>
<feature type="transmembrane region" description="Helical" evidence="3">
    <location>
        <begin position="20"/>
        <end position="41"/>
    </location>
</feature>
<protein>
    <recommendedName>
        <fullName evidence="1">diguanylate cyclase</fullName>
        <ecNumber evidence="1">2.7.7.65</ecNumber>
    </recommendedName>
</protein>
<dbReference type="GO" id="GO:0052621">
    <property type="term" value="F:diguanylate cyclase activity"/>
    <property type="evidence" value="ECO:0007669"/>
    <property type="project" value="UniProtKB-EC"/>
</dbReference>
<keyword evidence="5" id="KW-0548">Nucleotidyltransferase</keyword>
<evidence type="ECO:0000256" key="2">
    <source>
        <dbReference type="ARBA" id="ARBA00034247"/>
    </source>
</evidence>
<dbReference type="Pfam" id="PF00990">
    <property type="entry name" value="GGDEF"/>
    <property type="match status" value="1"/>
</dbReference>
<dbReference type="Gene3D" id="6.10.340.10">
    <property type="match status" value="1"/>
</dbReference>
<dbReference type="RefSeq" id="WP_173920720.1">
    <property type="nucleotide sequence ID" value="NZ_CADCXY010000004.1"/>
</dbReference>
<dbReference type="CDD" id="cd01949">
    <property type="entry name" value="GGDEF"/>
    <property type="match status" value="1"/>
</dbReference>
<evidence type="ECO:0000256" key="1">
    <source>
        <dbReference type="ARBA" id="ARBA00012528"/>
    </source>
</evidence>
<dbReference type="AlphaFoldDB" id="A0A6S6WKM5"/>
<evidence type="ECO:0000313" key="5">
    <source>
        <dbReference type="EMBL" id="CAB0151347.1"/>
    </source>
</evidence>
<dbReference type="EC" id="2.7.7.65" evidence="1"/>
<dbReference type="GO" id="GO:1902201">
    <property type="term" value="P:negative regulation of bacterial-type flagellum-dependent cell motility"/>
    <property type="evidence" value="ECO:0007669"/>
    <property type="project" value="TreeGrafter"/>
</dbReference>
<keyword evidence="3" id="KW-0472">Membrane</keyword>
<dbReference type="EMBL" id="CADCXY010000004">
    <property type="protein sequence ID" value="CAB0151347.1"/>
    <property type="molecule type" value="Genomic_DNA"/>
</dbReference>
<evidence type="ECO:0000259" key="4">
    <source>
        <dbReference type="PROSITE" id="PS50887"/>
    </source>
</evidence>
<dbReference type="SMART" id="SM00267">
    <property type="entry name" value="GGDEF"/>
    <property type="match status" value="1"/>
</dbReference>
<comment type="catalytic activity">
    <reaction evidence="2">
        <text>2 GTP = 3',3'-c-di-GMP + 2 diphosphate</text>
        <dbReference type="Rhea" id="RHEA:24898"/>
        <dbReference type="ChEBI" id="CHEBI:33019"/>
        <dbReference type="ChEBI" id="CHEBI:37565"/>
        <dbReference type="ChEBI" id="CHEBI:58805"/>
        <dbReference type="EC" id="2.7.7.65"/>
    </reaction>
</comment>
<dbReference type="SUPFAM" id="SSF55073">
    <property type="entry name" value="Nucleotide cyclase"/>
    <property type="match status" value="1"/>
</dbReference>
<dbReference type="GO" id="GO:0005886">
    <property type="term" value="C:plasma membrane"/>
    <property type="evidence" value="ECO:0007669"/>
    <property type="project" value="TreeGrafter"/>
</dbReference>
<accession>A0A6S6WKM5</accession>
<evidence type="ECO:0000256" key="3">
    <source>
        <dbReference type="SAM" id="Phobius"/>
    </source>
</evidence>
<organism evidence="5 6">
    <name type="scientific">Pseudidiomarina piscicola</name>
    <dbReference type="NCBI Taxonomy" id="2614830"/>
    <lineage>
        <taxon>Bacteria</taxon>
        <taxon>Pseudomonadati</taxon>
        <taxon>Pseudomonadota</taxon>
        <taxon>Gammaproteobacteria</taxon>
        <taxon>Alteromonadales</taxon>
        <taxon>Idiomarinaceae</taxon>
        <taxon>Pseudidiomarina</taxon>
    </lineage>
</organism>
<feature type="transmembrane region" description="Helical" evidence="3">
    <location>
        <begin position="367"/>
        <end position="390"/>
    </location>
</feature>
<dbReference type="InterPro" id="IPR000160">
    <property type="entry name" value="GGDEF_dom"/>
</dbReference>
<name>A0A6S6WKM5_9GAMM</name>
<dbReference type="InterPro" id="IPR029787">
    <property type="entry name" value="Nucleotide_cyclase"/>
</dbReference>
<keyword evidence="6" id="KW-1185">Reference proteome</keyword>
<sequence length="630" mass="71954">MSVPNTERREEPRKRLTTRLLWHVISVSVVLLLATISLVFWNTYPSAKQSVVQQLQEQVGEKLRSNQAQLQAVEAQAELLSQAYLDRYQAFVGNPEIIGRFEKWFEETSPGVFRLQERFFSGTQIDDRLFRGLSVFVGPGPRPLSDEYKARLVISVIVLSEMAPAWRKQVTNTHFSFPENSLAEYSLDDPWGRQAAKDLVITDYSTVRSTLQHENPSRTPIWTGLYHDHSSGYWTITYQQPLDLHGQHLINTSFDVGLQQLNETLNQTEGENVETYVLNETGALVSSSTLIKKRPERQDTLTPETYDDPLYQEIAARLLQGDTVQGQQIWDDLDDDYLILVQHLGTPNWWYFSVYPKAMITSQALSLPLLIALIGVALVVAVLLTMTYFVRREVSRPLTQLAHVAALVDQKNYHEIEQQSVERMRGYGEVKQVLSAFRTMARRFVAANEQLEKRIDERTHDLRLANRKLDELAHLDGLTELLNRRSLQLDIDNVLANPDVSCFFVMADLDDFKGFNDNYGHEAGDRALIAIGQLFKSVEQSRTYRFGGEELAMLCRAETAAEVEERLQQLQQRIHKLAIDHTHSRRASKVLTASFGYTKIRPGETSRELIQRADKLLYKAKAQGGDCIIN</sequence>
<dbReference type="PANTHER" id="PTHR45138">
    <property type="entry name" value="REGULATORY COMPONENTS OF SENSORY TRANSDUCTION SYSTEM"/>
    <property type="match status" value="1"/>
</dbReference>
<dbReference type="PROSITE" id="PS50887">
    <property type="entry name" value="GGDEF"/>
    <property type="match status" value="1"/>
</dbReference>
<dbReference type="NCBIfam" id="TIGR00254">
    <property type="entry name" value="GGDEF"/>
    <property type="match status" value="1"/>
</dbReference>
<feature type="domain" description="GGDEF" evidence="4">
    <location>
        <begin position="500"/>
        <end position="630"/>
    </location>
</feature>
<reference evidence="5 6" key="1">
    <citation type="submission" date="2020-02" db="EMBL/GenBank/DDBJ databases">
        <authorList>
            <person name="Rodrigo-Torres L."/>
            <person name="Arahal R. D."/>
            <person name="Lucena T."/>
        </authorList>
    </citation>
    <scope>NUCLEOTIDE SEQUENCE [LARGE SCALE GENOMIC DNA]</scope>
    <source>
        <strain evidence="5 6">CECT 9734</strain>
    </source>
</reference>
<dbReference type="Gene3D" id="3.30.70.270">
    <property type="match status" value="1"/>
</dbReference>